<keyword evidence="3" id="KW-1185">Reference proteome</keyword>
<name>A0A6A5ZUD2_9PLEO</name>
<dbReference type="Proteomes" id="UP000799770">
    <property type="component" value="Unassembled WGS sequence"/>
</dbReference>
<evidence type="ECO:0000256" key="1">
    <source>
        <dbReference type="SAM" id="MobiDB-lite"/>
    </source>
</evidence>
<dbReference type="EMBL" id="ML977310">
    <property type="protein sequence ID" value="KAF2123109.1"/>
    <property type="molecule type" value="Genomic_DNA"/>
</dbReference>
<feature type="region of interest" description="Disordered" evidence="1">
    <location>
        <begin position="45"/>
        <end position="79"/>
    </location>
</feature>
<evidence type="ECO:0000313" key="2">
    <source>
        <dbReference type="EMBL" id="KAF2123109.1"/>
    </source>
</evidence>
<gene>
    <name evidence="2" type="ORF">BDV96DRAFT_593560</name>
</gene>
<protein>
    <submittedName>
        <fullName evidence="2">Uncharacterized protein</fullName>
    </submittedName>
</protein>
<reference evidence="2" key="1">
    <citation type="journal article" date="2020" name="Stud. Mycol.">
        <title>101 Dothideomycetes genomes: a test case for predicting lifestyles and emergence of pathogens.</title>
        <authorList>
            <person name="Haridas S."/>
            <person name="Albert R."/>
            <person name="Binder M."/>
            <person name="Bloem J."/>
            <person name="Labutti K."/>
            <person name="Salamov A."/>
            <person name="Andreopoulos B."/>
            <person name="Baker S."/>
            <person name="Barry K."/>
            <person name="Bills G."/>
            <person name="Bluhm B."/>
            <person name="Cannon C."/>
            <person name="Castanera R."/>
            <person name="Culley D."/>
            <person name="Daum C."/>
            <person name="Ezra D."/>
            <person name="Gonzalez J."/>
            <person name="Henrissat B."/>
            <person name="Kuo A."/>
            <person name="Liang C."/>
            <person name="Lipzen A."/>
            <person name="Lutzoni F."/>
            <person name="Magnuson J."/>
            <person name="Mondo S."/>
            <person name="Nolan M."/>
            <person name="Ohm R."/>
            <person name="Pangilinan J."/>
            <person name="Park H.-J."/>
            <person name="Ramirez L."/>
            <person name="Alfaro M."/>
            <person name="Sun H."/>
            <person name="Tritt A."/>
            <person name="Yoshinaga Y."/>
            <person name="Zwiers L.-H."/>
            <person name="Turgeon B."/>
            <person name="Goodwin S."/>
            <person name="Spatafora J."/>
            <person name="Crous P."/>
            <person name="Grigoriev I."/>
        </authorList>
    </citation>
    <scope>NUCLEOTIDE SEQUENCE</scope>
    <source>
        <strain evidence="2">CBS 627.86</strain>
    </source>
</reference>
<proteinExistence type="predicted"/>
<evidence type="ECO:0000313" key="3">
    <source>
        <dbReference type="Proteomes" id="UP000799770"/>
    </source>
</evidence>
<feature type="region of interest" description="Disordered" evidence="1">
    <location>
        <begin position="91"/>
        <end position="116"/>
    </location>
</feature>
<feature type="compositionally biased region" description="Acidic residues" evidence="1">
    <location>
        <begin position="163"/>
        <end position="174"/>
    </location>
</feature>
<accession>A0A6A5ZUD2</accession>
<dbReference type="AlphaFoldDB" id="A0A6A5ZUD2"/>
<feature type="region of interest" description="Disordered" evidence="1">
    <location>
        <begin position="158"/>
        <end position="177"/>
    </location>
</feature>
<organism evidence="2 3">
    <name type="scientific">Lophiotrema nucula</name>
    <dbReference type="NCBI Taxonomy" id="690887"/>
    <lineage>
        <taxon>Eukaryota</taxon>
        <taxon>Fungi</taxon>
        <taxon>Dikarya</taxon>
        <taxon>Ascomycota</taxon>
        <taxon>Pezizomycotina</taxon>
        <taxon>Dothideomycetes</taxon>
        <taxon>Pleosporomycetidae</taxon>
        <taxon>Pleosporales</taxon>
        <taxon>Lophiotremataceae</taxon>
        <taxon>Lophiotrema</taxon>
    </lineage>
</organism>
<feature type="compositionally biased region" description="Acidic residues" evidence="1">
    <location>
        <begin position="92"/>
        <end position="109"/>
    </location>
</feature>
<sequence length="206" mass="23106">MVGTRSEDKMLQPLAPTYDDYYALQVANQLAPIAYPDARDVKVVHGSYPEDVPDEEPKKKGKAKAKTETPAKSKKRKRQLKYCAAVVKLVPEDEDEEKEEGPEANEGEDGSAGKQIELVSELFHNNHRGAAVLDLVFDLERGLGETLLAAEVRRMRGAVAEAGEGEDEDSEDEKEVERREWIKEKKARKEASIRGGNKRLRLFDLD</sequence>